<sequence>MCAGPAEQSVLVLVSGELAVVRRAVPEDLTEVNAMHARCTTASLVQRYRAPRDGIRPAEWARLTAPSAGASWVTTPLEEPGRVIGLSHLMHTGGDGVRELGLLVEDDWQRRGLGMSLAQYAVLHGARTGCRSVTVLTAADNRAMETIARRLGASPRNRVRTDVEFSIAVAGRSGGPADAVRDERGGTGAVLGYRSGIRAEPVPGAAGAGSPT</sequence>
<dbReference type="EMBL" id="VIWV01000002">
    <property type="protein sequence ID" value="TWF74054.1"/>
    <property type="molecule type" value="Genomic_DNA"/>
</dbReference>
<dbReference type="OrthoDB" id="5516749at2"/>
<evidence type="ECO:0000313" key="2">
    <source>
        <dbReference type="EMBL" id="TWF74054.1"/>
    </source>
</evidence>
<name>A0A561SGQ7_9ACTN</name>
<protein>
    <submittedName>
        <fullName evidence="2">RimJ/RimL family protein N-acetyltransferase</fullName>
    </submittedName>
</protein>
<dbReference type="PROSITE" id="PS51186">
    <property type="entry name" value="GNAT"/>
    <property type="match status" value="1"/>
</dbReference>
<dbReference type="Pfam" id="PF13302">
    <property type="entry name" value="Acetyltransf_3"/>
    <property type="match status" value="1"/>
</dbReference>
<dbReference type="CDD" id="cd04301">
    <property type="entry name" value="NAT_SF"/>
    <property type="match status" value="1"/>
</dbReference>
<keyword evidence="3" id="KW-1185">Reference proteome</keyword>
<organism evidence="2 3">
    <name type="scientific">Streptomyces capillispiralis</name>
    <dbReference type="NCBI Taxonomy" id="68182"/>
    <lineage>
        <taxon>Bacteria</taxon>
        <taxon>Bacillati</taxon>
        <taxon>Actinomycetota</taxon>
        <taxon>Actinomycetes</taxon>
        <taxon>Kitasatosporales</taxon>
        <taxon>Streptomycetaceae</taxon>
        <taxon>Streptomyces</taxon>
    </lineage>
</organism>
<comment type="caution">
    <text evidence="2">The sequence shown here is derived from an EMBL/GenBank/DDBJ whole genome shotgun (WGS) entry which is preliminary data.</text>
</comment>
<evidence type="ECO:0000313" key="3">
    <source>
        <dbReference type="Proteomes" id="UP000316603"/>
    </source>
</evidence>
<dbReference type="SUPFAM" id="SSF55729">
    <property type="entry name" value="Acyl-CoA N-acyltransferases (Nat)"/>
    <property type="match status" value="1"/>
</dbReference>
<dbReference type="InterPro" id="IPR000182">
    <property type="entry name" value="GNAT_dom"/>
</dbReference>
<feature type="domain" description="N-acetyltransferase" evidence="1">
    <location>
        <begin position="19"/>
        <end position="172"/>
    </location>
</feature>
<keyword evidence="2" id="KW-0808">Transferase</keyword>
<dbReference type="GO" id="GO:0016747">
    <property type="term" value="F:acyltransferase activity, transferring groups other than amino-acyl groups"/>
    <property type="evidence" value="ECO:0007669"/>
    <property type="project" value="InterPro"/>
</dbReference>
<gene>
    <name evidence="2" type="ORF">FHX78_1286</name>
</gene>
<dbReference type="InterPro" id="IPR016181">
    <property type="entry name" value="Acyl_CoA_acyltransferase"/>
</dbReference>
<dbReference type="Proteomes" id="UP000316603">
    <property type="component" value="Unassembled WGS sequence"/>
</dbReference>
<dbReference type="Gene3D" id="3.40.630.30">
    <property type="match status" value="1"/>
</dbReference>
<dbReference type="AlphaFoldDB" id="A0A561SGQ7"/>
<accession>A0A561SGQ7</accession>
<evidence type="ECO:0000259" key="1">
    <source>
        <dbReference type="PROSITE" id="PS51186"/>
    </source>
</evidence>
<proteinExistence type="predicted"/>
<reference evidence="2 3" key="1">
    <citation type="submission" date="2019-06" db="EMBL/GenBank/DDBJ databases">
        <title>Sequencing the genomes of 1000 actinobacteria strains.</title>
        <authorList>
            <person name="Klenk H.-P."/>
        </authorList>
    </citation>
    <scope>NUCLEOTIDE SEQUENCE [LARGE SCALE GENOMIC DNA]</scope>
    <source>
        <strain evidence="2 3">DSM 41695</strain>
    </source>
</reference>